<comment type="caution">
    <text evidence="1">The sequence shown here is derived from an EMBL/GenBank/DDBJ whole genome shotgun (WGS) entry which is preliminary data.</text>
</comment>
<accession>A0A8T0DAP4</accession>
<dbReference type="EMBL" id="JTDF01007629">
    <property type="protein sequence ID" value="KAF8564925.1"/>
    <property type="molecule type" value="Genomic_DNA"/>
</dbReference>
<keyword evidence="2" id="KW-1185">Reference proteome</keyword>
<organism evidence="1 2">
    <name type="scientific">Paragonimus westermani</name>
    <dbReference type="NCBI Taxonomy" id="34504"/>
    <lineage>
        <taxon>Eukaryota</taxon>
        <taxon>Metazoa</taxon>
        <taxon>Spiralia</taxon>
        <taxon>Lophotrochozoa</taxon>
        <taxon>Platyhelminthes</taxon>
        <taxon>Trematoda</taxon>
        <taxon>Digenea</taxon>
        <taxon>Plagiorchiida</taxon>
        <taxon>Troglotremata</taxon>
        <taxon>Troglotrematidae</taxon>
        <taxon>Paragonimus</taxon>
    </lineage>
</organism>
<evidence type="ECO:0000313" key="2">
    <source>
        <dbReference type="Proteomes" id="UP000699462"/>
    </source>
</evidence>
<proteinExistence type="predicted"/>
<protein>
    <submittedName>
        <fullName evidence="1">Uncharacterized protein</fullName>
    </submittedName>
</protein>
<dbReference type="Proteomes" id="UP000699462">
    <property type="component" value="Unassembled WGS sequence"/>
</dbReference>
<name>A0A8T0DAP4_9TREM</name>
<evidence type="ECO:0000313" key="1">
    <source>
        <dbReference type="EMBL" id="KAF8564925.1"/>
    </source>
</evidence>
<gene>
    <name evidence="1" type="ORF">P879_03883</name>
</gene>
<dbReference type="OrthoDB" id="6118651at2759"/>
<reference evidence="1 2" key="1">
    <citation type="submission" date="2019-07" db="EMBL/GenBank/DDBJ databases">
        <title>Annotation for the trematode Paragonimus westermani.</title>
        <authorList>
            <person name="Choi Y.-J."/>
        </authorList>
    </citation>
    <scope>NUCLEOTIDE SEQUENCE [LARGE SCALE GENOMIC DNA]</scope>
    <source>
        <strain evidence="1">180907_Pwestermani</strain>
    </source>
</reference>
<dbReference type="AlphaFoldDB" id="A0A8T0DAP4"/>
<sequence>MDQYRGYLDIYGTPEILTLVGTERANVTGFIKLSPKMPSTAVVVHAHDRSTKVLFRLTTKQIQLARIVVQLMKPILPSFVHESRTHMFDFRAQGNHSAINGLWTFVLFHA</sequence>